<proteinExistence type="predicted"/>
<evidence type="ECO:0000313" key="6">
    <source>
        <dbReference type="EMBL" id="TCO41202.1"/>
    </source>
</evidence>
<dbReference type="Pfam" id="PF19574">
    <property type="entry name" value="LolA_3"/>
    <property type="match status" value="1"/>
</dbReference>
<dbReference type="Gene3D" id="2.50.20.10">
    <property type="entry name" value="Lipoprotein localisation LolA/LolB/LppX"/>
    <property type="match status" value="1"/>
</dbReference>
<dbReference type="InterPro" id="IPR029046">
    <property type="entry name" value="LolA/LolB/LppX"/>
</dbReference>
<evidence type="ECO:0000256" key="1">
    <source>
        <dbReference type="ARBA" id="ARBA00011245"/>
    </source>
</evidence>
<keyword evidence="3" id="KW-0732">Signal</keyword>
<dbReference type="AlphaFoldDB" id="A0A4R2IAR4"/>
<evidence type="ECO:0000256" key="3">
    <source>
        <dbReference type="ARBA" id="ARBA00022729"/>
    </source>
</evidence>
<accession>A0A4R2IAR4</accession>
<keyword evidence="2" id="KW-0813">Transport</keyword>
<name>A0A4R2IAR4_9GAMM</name>
<evidence type="ECO:0000313" key="7">
    <source>
        <dbReference type="Proteomes" id="UP000294862"/>
    </source>
</evidence>
<comment type="caution">
    <text evidence="6">The sequence shown here is derived from an EMBL/GenBank/DDBJ whole genome shotgun (WGS) entry which is preliminary data.</text>
</comment>
<comment type="subunit">
    <text evidence="1">Monomer.</text>
</comment>
<evidence type="ECO:0000256" key="2">
    <source>
        <dbReference type="ARBA" id="ARBA00022448"/>
    </source>
</evidence>
<dbReference type="GO" id="GO:0015031">
    <property type="term" value="P:protein transport"/>
    <property type="evidence" value="ECO:0007669"/>
    <property type="project" value="UniProtKB-KW"/>
</dbReference>
<evidence type="ECO:0000256" key="4">
    <source>
        <dbReference type="ARBA" id="ARBA00022927"/>
    </source>
</evidence>
<gene>
    <name evidence="6" type="ORF">EV148_103122</name>
</gene>
<keyword evidence="4" id="KW-0653">Protein transport</keyword>
<reference evidence="6 7" key="1">
    <citation type="journal article" date="2015" name="Stand. Genomic Sci.">
        <title>Genomic Encyclopedia of Bacterial and Archaeal Type Strains, Phase III: the genomes of soil and plant-associated and newly described type strains.</title>
        <authorList>
            <person name="Whitman W.B."/>
            <person name="Woyke T."/>
            <person name="Klenk H.P."/>
            <person name="Zhou Y."/>
            <person name="Lilburn T.G."/>
            <person name="Beck B.J."/>
            <person name="De Vos P."/>
            <person name="Vandamme P."/>
            <person name="Eisen J.A."/>
            <person name="Garrity G."/>
            <person name="Hugenholtz P."/>
            <person name="Kyrpides N.C."/>
        </authorList>
    </citation>
    <scope>NUCLEOTIDE SEQUENCE [LARGE SCALE GENOMIC DNA]</scope>
    <source>
        <strain evidence="6 7">A3</strain>
    </source>
</reference>
<dbReference type="InterPro" id="IPR004564">
    <property type="entry name" value="OM_lipoprot_carrier_LolA-like"/>
</dbReference>
<dbReference type="EMBL" id="SLWQ01000003">
    <property type="protein sequence ID" value="TCO41202.1"/>
    <property type="molecule type" value="Genomic_DNA"/>
</dbReference>
<dbReference type="SUPFAM" id="SSF89392">
    <property type="entry name" value="Prokaryotic lipoproteins and lipoprotein localization factors"/>
    <property type="match status" value="1"/>
</dbReference>
<feature type="compositionally biased region" description="Basic and acidic residues" evidence="5">
    <location>
        <begin position="72"/>
        <end position="85"/>
    </location>
</feature>
<keyword evidence="7" id="KW-1185">Reference proteome</keyword>
<dbReference type="RefSeq" id="WP_131995895.1">
    <property type="nucleotide sequence ID" value="NZ_JACGXM010000012.1"/>
</dbReference>
<evidence type="ECO:0008006" key="8">
    <source>
        <dbReference type="Google" id="ProtNLM"/>
    </source>
</evidence>
<organism evidence="6 7">
    <name type="scientific">Dokdonella fugitiva</name>
    <dbReference type="NCBI Taxonomy" id="328517"/>
    <lineage>
        <taxon>Bacteria</taxon>
        <taxon>Pseudomonadati</taxon>
        <taxon>Pseudomonadota</taxon>
        <taxon>Gammaproteobacteria</taxon>
        <taxon>Lysobacterales</taxon>
        <taxon>Rhodanobacteraceae</taxon>
        <taxon>Dokdonella</taxon>
    </lineage>
</organism>
<sequence>MPTLLAAWVATTSSFAAPADKSPDAAALVAALRRDVPARTPYTEVRFSGLLERPLILRGELEYLGPGRLGKRVDTPYREQTRVQDGEASVQRGDRPPRTFSLGQAPELEGFLRGFAALLGGDAATLAADFTLSASGDAHAWQLVLKPRDARLARRVGEIRVDGSGDTPLCFVTREGDGDVAVLLVDRLASAKLPARPSQPQLEAICRSGAAP</sequence>
<evidence type="ECO:0000256" key="5">
    <source>
        <dbReference type="SAM" id="MobiDB-lite"/>
    </source>
</evidence>
<protein>
    <recommendedName>
        <fullName evidence="8">Outer membrane lipoprotein carrier protein LolA</fullName>
    </recommendedName>
</protein>
<dbReference type="OrthoDB" id="6165143at2"/>
<feature type="region of interest" description="Disordered" evidence="5">
    <location>
        <begin position="72"/>
        <end position="98"/>
    </location>
</feature>
<dbReference type="Proteomes" id="UP000294862">
    <property type="component" value="Unassembled WGS sequence"/>
</dbReference>